<reference evidence="1 2" key="1">
    <citation type="submission" date="2021-05" db="EMBL/GenBank/DDBJ databases">
        <title>A Polyphasic approach of four new species of the genus Ohtaekwangia: Ohtaekwangia histidinii sp. nov., Ohtaekwangia cretensis sp. nov., Ohtaekwangia indiensis sp. nov., Ohtaekwangia reichenbachii sp. nov. from diverse environment.</title>
        <authorList>
            <person name="Octaviana S."/>
        </authorList>
    </citation>
    <scope>NUCLEOTIDE SEQUENCE [LARGE SCALE GENOMIC DNA]</scope>
    <source>
        <strain evidence="1 2">PWU37</strain>
    </source>
</reference>
<sequence length="182" mass="20241">MNLQIGTGKSRTLNKKNIGDAISSYFRLLDSVSLSISATNVHSFLLGLKRETIKAGPYPNVSIFEAANRIMTDLTILYGVQALLNGVLEAVRFDEYEVLFGNENHNAFDVMARNERNKLIGEAFNVATSFFPGKKAASMKKLRASKDSDVIILLLYNADAVSDTYKPKKENNVFHLPVHIPF</sequence>
<dbReference type="Proteomes" id="UP001319180">
    <property type="component" value="Unassembled WGS sequence"/>
</dbReference>
<proteinExistence type="predicted"/>
<evidence type="ECO:0000313" key="2">
    <source>
        <dbReference type="Proteomes" id="UP001319180"/>
    </source>
</evidence>
<comment type="caution">
    <text evidence="1">The sequence shown here is derived from an EMBL/GenBank/DDBJ whole genome shotgun (WGS) entry which is preliminary data.</text>
</comment>
<gene>
    <name evidence="1" type="ORF">KK078_22945</name>
</gene>
<accession>A0AAP2DE14</accession>
<keyword evidence="2" id="KW-1185">Reference proteome</keyword>
<dbReference type="EMBL" id="JAHESC010000041">
    <property type="protein sequence ID" value="MBT1689441.1"/>
    <property type="molecule type" value="Genomic_DNA"/>
</dbReference>
<evidence type="ECO:0000313" key="1">
    <source>
        <dbReference type="EMBL" id="MBT1689441.1"/>
    </source>
</evidence>
<dbReference type="RefSeq" id="WP_254092664.1">
    <property type="nucleotide sequence ID" value="NZ_JAHESC010000041.1"/>
</dbReference>
<dbReference type="AlphaFoldDB" id="A0AAP2DE14"/>
<name>A0AAP2DE14_9BACT</name>
<organism evidence="1 2">
    <name type="scientific">Dawidia soli</name>
    <dbReference type="NCBI Taxonomy" id="2782352"/>
    <lineage>
        <taxon>Bacteria</taxon>
        <taxon>Pseudomonadati</taxon>
        <taxon>Bacteroidota</taxon>
        <taxon>Cytophagia</taxon>
        <taxon>Cytophagales</taxon>
        <taxon>Chryseotaleaceae</taxon>
        <taxon>Dawidia</taxon>
    </lineage>
</organism>
<protein>
    <submittedName>
        <fullName evidence="1">Uncharacterized protein</fullName>
    </submittedName>
</protein>